<dbReference type="CDD" id="cd06583">
    <property type="entry name" value="PGRP"/>
    <property type="match status" value="1"/>
</dbReference>
<comment type="similarity">
    <text evidence="1">Belongs to the N-acetylmuramoyl-L-alanine amidase 2 family.</text>
</comment>
<dbReference type="InterPro" id="IPR036505">
    <property type="entry name" value="Amidase/PGRP_sf"/>
</dbReference>
<dbReference type="AlphaFoldDB" id="A0A1F5PKU3"/>
<dbReference type="InterPro" id="IPR002502">
    <property type="entry name" value="Amidase_domain"/>
</dbReference>
<dbReference type="InterPro" id="IPR006619">
    <property type="entry name" value="PGRP_domain_met/bac"/>
</dbReference>
<gene>
    <name evidence="5" type="ORF">A3E29_01860</name>
</gene>
<proteinExistence type="inferred from homology"/>
<feature type="compositionally biased region" description="Polar residues" evidence="2">
    <location>
        <begin position="210"/>
        <end position="220"/>
    </location>
</feature>
<dbReference type="InterPro" id="IPR015510">
    <property type="entry name" value="PGRP"/>
</dbReference>
<feature type="domain" description="Peptidoglycan recognition protein family" evidence="4">
    <location>
        <begin position="388"/>
        <end position="523"/>
    </location>
</feature>
<dbReference type="SUPFAM" id="SSF55846">
    <property type="entry name" value="N-acetylmuramoyl-L-alanine amidase-like"/>
    <property type="match status" value="1"/>
</dbReference>
<dbReference type="SMART" id="SM00644">
    <property type="entry name" value="Ami_2"/>
    <property type="match status" value="1"/>
</dbReference>
<feature type="domain" description="N-acetylmuramoyl-L-alanine amidase" evidence="3">
    <location>
        <begin position="391"/>
        <end position="530"/>
    </location>
</feature>
<evidence type="ECO:0000259" key="3">
    <source>
        <dbReference type="SMART" id="SM00644"/>
    </source>
</evidence>
<dbReference type="Gene3D" id="3.40.80.10">
    <property type="entry name" value="Peptidoglycan recognition protein-like"/>
    <property type="match status" value="1"/>
</dbReference>
<dbReference type="PANTHER" id="PTHR11022">
    <property type="entry name" value="PEPTIDOGLYCAN RECOGNITION PROTEIN"/>
    <property type="match status" value="1"/>
</dbReference>
<evidence type="ECO:0000259" key="4">
    <source>
        <dbReference type="SMART" id="SM00701"/>
    </source>
</evidence>
<dbReference type="Proteomes" id="UP000177682">
    <property type="component" value="Unassembled WGS sequence"/>
</dbReference>
<dbReference type="GO" id="GO:0008745">
    <property type="term" value="F:N-acetylmuramoyl-L-alanine amidase activity"/>
    <property type="evidence" value="ECO:0007669"/>
    <property type="project" value="InterPro"/>
</dbReference>
<comment type="caution">
    <text evidence="5">The sequence shown here is derived from an EMBL/GenBank/DDBJ whole genome shotgun (WGS) entry which is preliminary data.</text>
</comment>
<evidence type="ECO:0000313" key="5">
    <source>
        <dbReference type="EMBL" id="OGE90521.1"/>
    </source>
</evidence>
<sequence length="548" mass="60683">MPMNYVAKLQSKVAENVDDGREQDATTWNSNGNASNVITLGNVSGSVYSGAFRFRNLNIPRNSKIVLARLRVRPSVTDGADPDVKLIVKGIKEPDTKPFTQTSRPSQRTKTVNTVAWHIIKKWEVHEWTQTPNLKLLIEEIVAQSGWKSGNALALTIEDNGSSSNQAETCYDRSKGDDYQAELEVWYTTKSVSIGTIAGTDRDGMETDKTTWQSSPTGNVITLGDDGPSVNDGSFIFSSLTIPRYANIIGAYLLVTQADQNNRFPHLIIKGFAEDDAPVFASNGSNRPSTRQKTKALAEWTIGETVAGVFVGIHWSANSVYESPDLREIVQEIVDREGWTTSSRLGLVLESQSSWDGQYKLPWDYVKNSGEFAAKLVVVWDTLRTFRSTKKDIAKFDKSNYPEFIIVHHSATPRDSTHFSTIKNNHIGIGWGDIAYHHWIAGALDGIGVHIAGRPENKIGAHTDTQKMNYRSIGIAMCGDFHLASGNETPSAEQLATLQALLDTIRKERGIPKERVLGHRETPDSTNCPGDTLLEYVKRYRSTGKLLP</sequence>
<dbReference type="GO" id="GO:0009253">
    <property type="term" value="P:peptidoglycan catabolic process"/>
    <property type="evidence" value="ECO:0007669"/>
    <property type="project" value="InterPro"/>
</dbReference>
<reference evidence="5 6" key="1">
    <citation type="journal article" date="2016" name="Nat. Commun.">
        <title>Thousands of microbial genomes shed light on interconnected biogeochemical processes in an aquifer system.</title>
        <authorList>
            <person name="Anantharaman K."/>
            <person name="Brown C.T."/>
            <person name="Hug L.A."/>
            <person name="Sharon I."/>
            <person name="Castelle C.J."/>
            <person name="Probst A.J."/>
            <person name="Thomas B.C."/>
            <person name="Singh A."/>
            <person name="Wilkins M.J."/>
            <person name="Karaoz U."/>
            <person name="Brodie E.L."/>
            <person name="Williams K.H."/>
            <person name="Hubbard S.S."/>
            <person name="Banfield J.F."/>
        </authorList>
    </citation>
    <scope>NUCLEOTIDE SEQUENCE [LARGE SCALE GENOMIC DNA]</scope>
</reference>
<evidence type="ECO:0000313" key="6">
    <source>
        <dbReference type="Proteomes" id="UP000177682"/>
    </source>
</evidence>
<evidence type="ECO:0000256" key="1">
    <source>
        <dbReference type="ARBA" id="ARBA00007553"/>
    </source>
</evidence>
<dbReference type="PANTHER" id="PTHR11022:SF41">
    <property type="entry name" value="PEPTIDOGLYCAN-RECOGNITION PROTEIN LC-RELATED"/>
    <property type="match status" value="1"/>
</dbReference>
<organism evidence="5 6">
    <name type="scientific">Candidatus Doudnabacteria bacterium RIFCSPHIGHO2_12_FULL_48_16</name>
    <dbReference type="NCBI Taxonomy" id="1817838"/>
    <lineage>
        <taxon>Bacteria</taxon>
        <taxon>Candidatus Doudnaibacteriota</taxon>
    </lineage>
</organism>
<dbReference type="GO" id="GO:0008270">
    <property type="term" value="F:zinc ion binding"/>
    <property type="evidence" value="ECO:0007669"/>
    <property type="project" value="InterPro"/>
</dbReference>
<dbReference type="Pfam" id="PF01510">
    <property type="entry name" value="Amidase_2"/>
    <property type="match status" value="1"/>
</dbReference>
<name>A0A1F5PKU3_9BACT</name>
<dbReference type="SMART" id="SM00701">
    <property type="entry name" value="PGRP"/>
    <property type="match status" value="1"/>
</dbReference>
<feature type="compositionally biased region" description="Basic and acidic residues" evidence="2">
    <location>
        <begin position="200"/>
        <end position="209"/>
    </location>
</feature>
<dbReference type="EMBL" id="MFEY01000005">
    <property type="protein sequence ID" value="OGE90521.1"/>
    <property type="molecule type" value="Genomic_DNA"/>
</dbReference>
<accession>A0A1F5PKU3</accession>
<evidence type="ECO:0000256" key="2">
    <source>
        <dbReference type="SAM" id="MobiDB-lite"/>
    </source>
</evidence>
<evidence type="ECO:0008006" key="7">
    <source>
        <dbReference type="Google" id="ProtNLM"/>
    </source>
</evidence>
<feature type="region of interest" description="Disordered" evidence="2">
    <location>
        <begin position="198"/>
        <end position="224"/>
    </location>
</feature>
<protein>
    <recommendedName>
        <fullName evidence="7">N-acetylmuramoyl-L-alanine amidase domain-containing protein</fullName>
    </recommendedName>
</protein>